<sequence length="449" mass="49524">MSTPAWLTNPVVVSSSLDDCTSLDQIESLDPILKQTLRGQGVEHLFPVQEAVLHHSGQPRDLCVSAPTGSGKTLAYLLPILQALRMRRVRRIRAVIIVPGRELANQVRSVMEPLAAAVGLDVGISVGQTSFSMEQRKLDDGGCSLVDILVTTPGRLLEHLEHGTITLKHVEWLVFDEADRLLDVGSILDWLSPLFHSLNNATPNGDGCVSFRRTEQVPIESPFWVTPLRKLLFSATLTRNPAKLEHLQLHRPVYISVGDEAARYSTPAALKEFLYVCEDVRKPVALIHLLQGGLTRSLCFTRSVEATEKLCRLLTTITAKRISPFSGDLSSEARRTVLQAFEDNQLDLLVCSDAAARGLDLSDVHAVINYDVPVHMRTYVHRVGRTARAGRPGIAYTIAAVREAHHFKEMIEQSGKSKMAAFRIPKTALQTIVPSLETAIESLSNDCDQ</sequence>
<evidence type="ECO:0000259" key="9">
    <source>
        <dbReference type="PROSITE" id="PS51194"/>
    </source>
</evidence>
<dbReference type="InterPro" id="IPR027417">
    <property type="entry name" value="P-loop_NTPase"/>
</dbReference>
<keyword evidence="3 6" id="KW-0347">Helicase</keyword>
<dbReference type="GO" id="GO:0003724">
    <property type="term" value="F:RNA helicase activity"/>
    <property type="evidence" value="ECO:0007669"/>
    <property type="project" value="UniProtKB-EC"/>
</dbReference>
<dbReference type="GO" id="GO:0003723">
    <property type="term" value="F:RNA binding"/>
    <property type="evidence" value="ECO:0007669"/>
    <property type="project" value="UniProtKB-UniRule"/>
</dbReference>
<dbReference type="GO" id="GO:0005524">
    <property type="term" value="F:ATP binding"/>
    <property type="evidence" value="ECO:0007669"/>
    <property type="project" value="UniProtKB-UniRule"/>
</dbReference>
<evidence type="ECO:0000256" key="7">
    <source>
        <dbReference type="RuleBase" id="RU365068"/>
    </source>
</evidence>
<evidence type="ECO:0000256" key="3">
    <source>
        <dbReference type="ARBA" id="ARBA00022806"/>
    </source>
</evidence>
<dbReference type="InterPro" id="IPR014001">
    <property type="entry name" value="Helicase_ATP-bd"/>
</dbReference>
<comment type="domain">
    <text evidence="7">The Q motif is unique to and characteristic of the DEAD box family of RNA helicases and controls ATP binding and hydrolysis.</text>
</comment>
<comment type="function">
    <text evidence="7">RNA helicase.</text>
</comment>
<dbReference type="Gene3D" id="3.40.50.300">
    <property type="entry name" value="P-loop containing nucleotide triphosphate hydrolases"/>
    <property type="match status" value="2"/>
</dbReference>
<dbReference type="Pfam" id="PF00270">
    <property type="entry name" value="DEAD"/>
    <property type="match status" value="1"/>
</dbReference>
<protein>
    <recommendedName>
        <fullName evidence="7">ATP-dependent RNA helicase</fullName>
        <ecNumber evidence="7">3.6.4.13</ecNumber>
    </recommendedName>
</protein>
<evidence type="ECO:0000313" key="11">
    <source>
        <dbReference type="Proteomes" id="UP000240830"/>
    </source>
</evidence>
<keyword evidence="4 6" id="KW-0067">ATP-binding</keyword>
<evidence type="ECO:0000256" key="6">
    <source>
        <dbReference type="RuleBase" id="RU000492"/>
    </source>
</evidence>
<proteinExistence type="inferred from homology"/>
<evidence type="ECO:0000256" key="5">
    <source>
        <dbReference type="ARBA" id="ARBA00022884"/>
    </source>
</evidence>
<name>A0A2H9TK68_9FUNG</name>
<dbReference type="InterPro" id="IPR000629">
    <property type="entry name" value="RNA-helicase_DEAD-box_CS"/>
</dbReference>
<dbReference type="AlphaFoldDB" id="A0A2H9TK68"/>
<dbReference type="EC" id="3.6.4.13" evidence="7"/>
<keyword evidence="11" id="KW-1185">Reference proteome</keyword>
<dbReference type="Proteomes" id="UP000240830">
    <property type="component" value="Unassembled WGS sequence"/>
</dbReference>
<comment type="similarity">
    <text evidence="6">Belongs to the DEAD box helicase family.</text>
</comment>
<dbReference type="STRING" id="1246581.A0A2H9TK68"/>
<dbReference type="SMART" id="SM00490">
    <property type="entry name" value="HELICc"/>
    <property type="match status" value="1"/>
</dbReference>
<dbReference type="PROSITE" id="PS51194">
    <property type="entry name" value="HELICASE_CTER"/>
    <property type="match status" value="1"/>
</dbReference>
<dbReference type="PROSITE" id="PS00039">
    <property type="entry name" value="DEAD_ATP_HELICASE"/>
    <property type="match status" value="1"/>
</dbReference>
<feature type="domain" description="Helicase ATP-binding" evidence="8">
    <location>
        <begin position="53"/>
        <end position="255"/>
    </location>
</feature>
<evidence type="ECO:0000256" key="2">
    <source>
        <dbReference type="ARBA" id="ARBA00022801"/>
    </source>
</evidence>
<organism evidence="10 11">
    <name type="scientific">Paramicrosporidium saccamoebae</name>
    <dbReference type="NCBI Taxonomy" id="1246581"/>
    <lineage>
        <taxon>Eukaryota</taxon>
        <taxon>Fungi</taxon>
        <taxon>Fungi incertae sedis</taxon>
        <taxon>Cryptomycota</taxon>
        <taxon>Cryptomycota incertae sedis</taxon>
        <taxon>Paramicrosporidium</taxon>
    </lineage>
</organism>
<comment type="catalytic activity">
    <reaction evidence="7">
        <text>ATP + H2O = ADP + phosphate + H(+)</text>
        <dbReference type="Rhea" id="RHEA:13065"/>
        <dbReference type="ChEBI" id="CHEBI:15377"/>
        <dbReference type="ChEBI" id="CHEBI:15378"/>
        <dbReference type="ChEBI" id="CHEBI:30616"/>
        <dbReference type="ChEBI" id="CHEBI:43474"/>
        <dbReference type="ChEBI" id="CHEBI:456216"/>
        <dbReference type="EC" id="3.6.4.13"/>
    </reaction>
</comment>
<keyword evidence="5 7" id="KW-0694">RNA-binding</keyword>
<evidence type="ECO:0000256" key="4">
    <source>
        <dbReference type="ARBA" id="ARBA00022840"/>
    </source>
</evidence>
<evidence type="ECO:0000256" key="1">
    <source>
        <dbReference type="ARBA" id="ARBA00022741"/>
    </source>
</evidence>
<dbReference type="Pfam" id="PF00271">
    <property type="entry name" value="Helicase_C"/>
    <property type="match status" value="1"/>
</dbReference>
<dbReference type="SMART" id="SM00487">
    <property type="entry name" value="DEXDc"/>
    <property type="match status" value="1"/>
</dbReference>
<dbReference type="GO" id="GO:0016787">
    <property type="term" value="F:hydrolase activity"/>
    <property type="evidence" value="ECO:0007669"/>
    <property type="project" value="UniProtKB-KW"/>
</dbReference>
<dbReference type="PANTHER" id="PTHR24031">
    <property type="entry name" value="RNA HELICASE"/>
    <property type="match status" value="1"/>
</dbReference>
<comment type="caution">
    <text evidence="10">The sequence shown here is derived from an EMBL/GenBank/DDBJ whole genome shotgun (WGS) entry which is preliminary data.</text>
</comment>
<dbReference type="InterPro" id="IPR001650">
    <property type="entry name" value="Helicase_C-like"/>
</dbReference>
<evidence type="ECO:0000313" key="10">
    <source>
        <dbReference type="EMBL" id="PJF18157.1"/>
    </source>
</evidence>
<evidence type="ECO:0000259" key="8">
    <source>
        <dbReference type="PROSITE" id="PS51192"/>
    </source>
</evidence>
<gene>
    <name evidence="10" type="ORF">PSACC_01996</name>
</gene>
<accession>A0A2H9TK68</accession>
<dbReference type="EMBL" id="MTSL01000137">
    <property type="protein sequence ID" value="PJF18157.1"/>
    <property type="molecule type" value="Genomic_DNA"/>
</dbReference>
<dbReference type="InterPro" id="IPR011545">
    <property type="entry name" value="DEAD/DEAH_box_helicase_dom"/>
</dbReference>
<feature type="domain" description="Helicase C-terminal" evidence="9">
    <location>
        <begin position="269"/>
        <end position="430"/>
    </location>
</feature>
<keyword evidence="2 6" id="KW-0378">Hydrolase</keyword>
<dbReference type="SUPFAM" id="SSF52540">
    <property type="entry name" value="P-loop containing nucleoside triphosphate hydrolases"/>
    <property type="match status" value="1"/>
</dbReference>
<reference evidence="10 11" key="1">
    <citation type="submission" date="2016-10" db="EMBL/GenBank/DDBJ databases">
        <title>The genome of Paramicrosporidium saccamoebae is the missing link in understanding Cryptomycota and Microsporidia evolution.</title>
        <authorList>
            <person name="Quandt C.A."/>
            <person name="Beaudet D."/>
            <person name="Corsaro D."/>
            <person name="Michel R."/>
            <person name="Corradi N."/>
            <person name="James T."/>
        </authorList>
    </citation>
    <scope>NUCLEOTIDE SEQUENCE [LARGE SCALE GENOMIC DNA]</scope>
    <source>
        <strain evidence="10 11">KSL3</strain>
    </source>
</reference>
<dbReference type="CDD" id="cd18787">
    <property type="entry name" value="SF2_C_DEAD"/>
    <property type="match status" value="1"/>
</dbReference>
<dbReference type="OrthoDB" id="3370at2759"/>
<dbReference type="PROSITE" id="PS51192">
    <property type="entry name" value="HELICASE_ATP_BIND_1"/>
    <property type="match status" value="1"/>
</dbReference>
<keyword evidence="1 6" id="KW-0547">Nucleotide-binding</keyword>